<dbReference type="InterPro" id="IPR022672">
    <property type="entry name" value="Hexokinase_N"/>
</dbReference>
<accession>A0A5A7RI99</accession>
<dbReference type="GO" id="GO:0006096">
    <property type="term" value="P:glycolytic process"/>
    <property type="evidence" value="ECO:0007669"/>
    <property type="project" value="UniProtKB-KW"/>
</dbReference>
<dbReference type="GO" id="GO:0005524">
    <property type="term" value="F:ATP binding"/>
    <property type="evidence" value="ECO:0007669"/>
    <property type="project" value="UniProtKB-UniRule"/>
</dbReference>
<evidence type="ECO:0000256" key="5">
    <source>
        <dbReference type="ARBA" id="ARBA00047905"/>
    </source>
</evidence>
<dbReference type="Proteomes" id="UP000325081">
    <property type="component" value="Unassembled WGS sequence"/>
</dbReference>
<feature type="domain" description="Hexokinase N-terminal" evidence="7">
    <location>
        <begin position="79"/>
        <end position="141"/>
    </location>
</feature>
<dbReference type="GO" id="GO:0006006">
    <property type="term" value="P:glucose metabolic process"/>
    <property type="evidence" value="ECO:0007669"/>
    <property type="project" value="TreeGrafter"/>
</dbReference>
<dbReference type="Pfam" id="PF00349">
    <property type="entry name" value="Hexokinase_1"/>
    <property type="match status" value="2"/>
</dbReference>
<proteinExistence type="inferred from homology"/>
<dbReference type="PANTHER" id="PTHR19443">
    <property type="entry name" value="HEXOKINASE"/>
    <property type="match status" value="1"/>
</dbReference>
<comment type="catalytic activity">
    <reaction evidence="5">
        <text>D-fructose + ATP = D-fructose 6-phosphate + ADP + H(+)</text>
        <dbReference type="Rhea" id="RHEA:16125"/>
        <dbReference type="ChEBI" id="CHEBI:15378"/>
        <dbReference type="ChEBI" id="CHEBI:30616"/>
        <dbReference type="ChEBI" id="CHEBI:37721"/>
        <dbReference type="ChEBI" id="CHEBI:61527"/>
        <dbReference type="ChEBI" id="CHEBI:456216"/>
        <dbReference type="EC" id="2.7.1.1"/>
    </reaction>
    <physiologicalReaction direction="left-to-right" evidence="5">
        <dbReference type="Rhea" id="RHEA:16126"/>
    </physiologicalReaction>
</comment>
<keyword evidence="6" id="KW-0808">Transferase</keyword>
<dbReference type="OrthoDB" id="419537at2759"/>
<evidence type="ECO:0000313" key="9">
    <source>
        <dbReference type="Proteomes" id="UP000325081"/>
    </source>
</evidence>
<evidence type="ECO:0000256" key="3">
    <source>
        <dbReference type="ARBA" id="ARBA00023152"/>
    </source>
</evidence>
<keyword evidence="9" id="KW-1185">Reference proteome</keyword>
<dbReference type="EMBL" id="BKCP01012882">
    <property type="protein sequence ID" value="GER56957.1"/>
    <property type="molecule type" value="Genomic_DNA"/>
</dbReference>
<dbReference type="GO" id="GO:0005739">
    <property type="term" value="C:mitochondrion"/>
    <property type="evidence" value="ECO:0007669"/>
    <property type="project" value="TreeGrafter"/>
</dbReference>
<comment type="caution">
    <text evidence="8">The sequence shown here is derived from an EMBL/GenBank/DDBJ whole genome shotgun (WGS) entry which is preliminary data.</text>
</comment>
<protein>
    <recommendedName>
        <fullName evidence="6">Phosphotransferase</fullName>
        <ecNumber evidence="6">2.7.1.-</ecNumber>
    </recommendedName>
</protein>
<comment type="pathway">
    <text evidence="1">Carbohydrate degradation; glycolysis; D-glyceraldehyde 3-phosphate and glycerone phosphate from D-glucose: step 1/4.</text>
</comment>
<comment type="similarity">
    <text evidence="6">Belongs to the hexokinase family.</text>
</comment>
<keyword evidence="3 6" id="KW-0324">Glycolysis</keyword>
<evidence type="ECO:0000259" key="7">
    <source>
        <dbReference type="Pfam" id="PF00349"/>
    </source>
</evidence>
<organism evidence="8 9">
    <name type="scientific">Striga asiatica</name>
    <name type="common">Asiatic witchweed</name>
    <name type="synonym">Buchnera asiatica</name>
    <dbReference type="NCBI Taxonomy" id="4170"/>
    <lineage>
        <taxon>Eukaryota</taxon>
        <taxon>Viridiplantae</taxon>
        <taxon>Streptophyta</taxon>
        <taxon>Embryophyta</taxon>
        <taxon>Tracheophyta</taxon>
        <taxon>Spermatophyta</taxon>
        <taxon>Magnoliopsida</taxon>
        <taxon>eudicotyledons</taxon>
        <taxon>Gunneridae</taxon>
        <taxon>Pentapetalae</taxon>
        <taxon>asterids</taxon>
        <taxon>lamiids</taxon>
        <taxon>Lamiales</taxon>
        <taxon>Orobanchaceae</taxon>
        <taxon>Buchnereae</taxon>
        <taxon>Striga</taxon>
    </lineage>
</organism>
<dbReference type="Gene3D" id="3.30.420.40">
    <property type="match status" value="2"/>
</dbReference>
<dbReference type="EC" id="2.7.1.-" evidence="6"/>
<sequence length="221" mass="25471">MVYELFVYCCCLAKFFSKEEKGEEFMIFISPRLAKGALPFSFSFRQLSLESGTLTKWLKGFLIEDADKTIYLCVCTWTKKLLFYALDFGGTNFRVMWVQLRGKGSKTKQESKEVSIPPHLMVGSSHVSLYIHITCIFASFLMLSWVMVHELFVYCCCLAKFVSKEEKGEEFHDFHLPRAGQGSITFFVLCQAIIIRIRNSHKVVEWFPYRRCGALAEIEGA</sequence>
<dbReference type="InterPro" id="IPR043129">
    <property type="entry name" value="ATPase_NBD"/>
</dbReference>
<dbReference type="GO" id="GO:0008865">
    <property type="term" value="F:fructokinase activity"/>
    <property type="evidence" value="ECO:0007669"/>
    <property type="project" value="TreeGrafter"/>
</dbReference>
<dbReference type="AlphaFoldDB" id="A0A5A7RI99"/>
<comment type="pathway">
    <text evidence="2">Carbohydrate metabolism; hexose metabolism.</text>
</comment>
<feature type="domain" description="Hexokinase N-terminal" evidence="7">
    <location>
        <begin position="5"/>
        <end position="67"/>
    </location>
</feature>
<dbReference type="GO" id="GO:0001678">
    <property type="term" value="P:intracellular glucose homeostasis"/>
    <property type="evidence" value="ECO:0007669"/>
    <property type="project" value="InterPro"/>
</dbReference>
<dbReference type="GO" id="GO:0005536">
    <property type="term" value="F:D-glucose binding"/>
    <property type="evidence" value="ECO:0007669"/>
    <property type="project" value="InterPro"/>
</dbReference>
<keyword evidence="6" id="KW-0067">ATP-binding</keyword>
<evidence type="ECO:0000256" key="2">
    <source>
        <dbReference type="ARBA" id="ARBA00005028"/>
    </source>
</evidence>
<evidence type="ECO:0000313" key="8">
    <source>
        <dbReference type="EMBL" id="GER56957.1"/>
    </source>
</evidence>
<evidence type="ECO:0000256" key="4">
    <source>
        <dbReference type="ARBA" id="ARBA00044613"/>
    </source>
</evidence>
<evidence type="ECO:0000256" key="1">
    <source>
        <dbReference type="ARBA" id="ARBA00004888"/>
    </source>
</evidence>
<dbReference type="GO" id="GO:0004340">
    <property type="term" value="F:glucokinase activity"/>
    <property type="evidence" value="ECO:0007669"/>
    <property type="project" value="TreeGrafter"/>
</dbReference>
<keyword evidence="6" id="KW-0547">Nucleotide-binding</keyword>
<name>A0A5A7RI99_STRAF</name>
<dbReference type="InterPro" id="IPR001312">
    <property type="entry name" value="Hexokinase"/>
</dbReference>
<dbReference type="SUPFAM" id="SSF53067">
    <property type="entry name" value="Actin-like ATPase domain"/>
    <property type="match status" value="1"/>
</dbReference>
<gene>
    <name evidence="8" type="ORF">STAS_34727</name>
</gene>
<keyword evidence="6 8" id="KW-0418">Kinase</keyword>
<comment type="catalytic activity">
    <reaction evidence="4">
        <text>a D-hexose + ATP = a D-hexose 6-phosphate + ADP + H(+)</text>
        <dbReference type="Rhea" id="RHEA:22740"/>
        <dbReference type="ChEBI" id="CHEBI:4194"/>
        <dbReference type="ChEBI" id="CHEBI:15378"/>
        <dbReference type="ChEBI" id="CHEBI:30616"/>
        <dbReference type="ChEBI" id="CHEBI:229467"/>
        <dbReference type="ChEBI" id="CHEBI:456216"/>
        <dbReference type="EC" id="2.7.1.1"/>
    </reaction>
    <physiologicalReaction direction="left-to-right" evidence="4">
        <dbReference type="Rhea" id="RHEA:22741"/>
    </physiologicalReaction>
</comment>
<dbReference type="GO" id="GO:0005829">
    <property type="term" value="C:cytosol"/>
    <property type="evidence" value="ECO:0007669"/>
    <property type="project" value="TreeGrafter"/>
</dbReference>
<evidence type="ECO:0000256" key="6">
    <source>
        <dbReference type="RuleBase" id="RU362007"/>
    </source>
</evidence>
<dbReference type="PANTHER" id="PTHR19443:SF16">
    <property type="entry name" value="HEXOKINASE TYPE 1-RELATED"/>
    <property type="match status" value="1"/>
</dbReference>
<reference evidence="9" key="1">
    <citation type="journal article" date="2019" name="Curr. Biol.">
        <title>Genome Sequence of Striga asiatica Provides Insight into the Evolution of Plant Parasitism.</title>
        <authorList>
            <person name="Yoshida S."/>
            <person name="Kim S."/>
            <person name="Wafula E.K."/>
            <person name="Tanskanen J."/>
            <person name="Kim Y.M."/>
            <person name="Honaas L."/>
            <person name="Yang Z."/>
            <person name="Spallek T."/>
            <person name="Conn C.E."/>
            <person name="Ichihashi Y."/>
            <person name="Cheong K."/>
            <person name="Cui S."/>
            <person name="Der J.P."/>
            <person name="Gundlach H."/>
            <person name="Jiao Y."/>
            <person name="Hori C."/>
            <person name="Ishida J.K."/>
            <person name="Kasahara H."/>
            <person name="Kiba T."/>
            <person name="Kim M.S."/>
            <person name="Koo N."/>
            <person name="Laohavisit A."/>
            <person name="Lee Y.H."/>
            <person name="Lumba S."/>
            <person name="McCourt P."/>
            <person name="Mortimer J.C."/>
            <person name="Mutuku J.M."/>
            <person name="Nomura T."/>
            <person name="Sasaki-Sekimoto Y."/>
            <person name="Seto Y."/>
            <person name="Wang Y."/>
            <person name="Wakatake T."/>
            <person name="Sakakibara H."/>
            <person name="Demura T."/>
            <person name="Yamaguchi S."/>
            <person name="Yoneyama K."/>
            <person name="Manabe R.I."/>
            <person name="Nelson D.C."/>
            <person name="Schulman A.H."/>
            <person name="Timko M.P."/>
            <person name="dePamphilis C.W."/>
            <person name="Choi D."/>
            <person name="Shirasu K."/>
        </authorList>
    </citation>
    <scope>NUCLEOTIDE SEQUENCE [LARGE SCALE GENOMIC DNA]</scope>
    <source>
        <strain evidence="9">cv. UVA1</strain>
    </source>
</reference>